<dbReference type="AlphaFoldDB" id="A0A0F9PI62"/>
<name>A0A0F9PI62_9ZZZZ</name>
<accession>A0A0F9PI62</accession>
<sequence>MESEQNKLTYEINDKEYLLFEQLVTGANEDRLTQKAEELGGIIQGFKDIHPGGITTKAHGIMKILIPTDKLDEWKKATKHRKRCQRSLNVEAGTCLLRLLGREVRTTPKTK</sequence>
<reference evidence="1" key="1">
    <citation type="journal article" date="2015" name="Nature">
        <title>Complex archaea that bridge the gap between prokaryotes and eukaryotes.</title>
        <authorList>
            <person name="Spang A."/>
            <person name="Saw J.H."/>
            <person name="Jorgensen S.L."/>
            <person name="Zaremba-Niedzwiedzka K."/>
            <person name="Martijn J."/>
            <person name="Lind A.E."/>
            <person name="van Eijk R."/>
            <person name="Schleper C."/>
            <person name="Guy L."/>
            <person name="Ettema T.J."/>
        </authorList>
    </citation>
    <scope>NUCLEOTIDE SEQUENCE</scope>
</reference>
<proteinExistence type="predicted"/>
<organism evidence="1">
    <name type="scientific">marine sediment metagenome</name>
    <dbReference type="NCBI Taxonomy" id="412755"/>
    <lineage>
        <taxon>unclassified sequences</taxon>
        <taxon>metagenomes</taxon>
        <taxon>ecological metagenomes</taxon>
    </lineage>
</organism>
<protein>
    <submittedName>
        <fullName evidence="1">Uncharacterized protein</fullName>
    </submittedName>
</protein>
<comment type="caution">
    <text evidence="1">The sequence shown here is derived from an EMBL/GenBank/DDBJ whole genome shotgun (WGS) entry which is preliminary data.</text>
</comment>
<evidence type="ECO:0000313" key="1">
    <source>
        <dbReference type="EMBL" id="KKM92997.1"/>
    </source>
</evidence>
<gene>
    <name evidence="1" type="ORF">LCGC14_1212970</name>
</gene>
<dbReference type="EMBL" id="LAZR01006326">
    <property type="protein sequence ID" value="KKM92997.1"/>
    <property type="molecule type" value="Genomic_DNA"/>
</dbReference>